<evidence type="ECO:0000313" key="10">
    <source>
        <dbReference type="Proteomes" id="UP000549765"/>
    </source>
</evidence>
<protein>
    <submittedName>
        <fullName evidence="9">Carbohydrate ABC transporter permease</fullName>
    </submittedName>
</protein>
<evidence type="ECO:0000256" key="1">
    <source>
        <dbReference type="ARBA" id="ARBA00004651"/>
    </source>
</evidence>
<evidence type="ECO:0000256" key="3">
    <source>
        <dbReference type="ARBA" id="ARBA00022475"/>
    </source>
</evidence>
<feature type="transmembrane region" description="Helical" evidence="7">
    <location>
        <begin position="238"/>
        <end position="258"/>
    </location>
</feature>
<sequence>MIKSNKWQIGILYFILIVLALLYILPILSGIMISFIPGVDYLSGSLFPKSLNFENYVKAFQNANVPRMMINSTVTSLLIVSGQLIVSSLAAYAFVFLNFKWKEPLFFIFLMTMMVPFEATFIANFQTIKEMHLIDSYFGMALPSLASAFSTFFLRQTFKQIPNELIEASKVNGFNHWKIYKDVVMPISKQSLITLGIYQFLGAWNMYLWPLLVSSNNNVRTVQIGLRQIQSEEALTEWGVVMASAVIVALPTLIILYLSQKRLQEGLAEGAVK</sequence>
<keyword evidence="3" id="KW-1003">Cell membrane</keyword>
<comment type="similarity">
    <text evidence="7">Belongs to the binding-protein-dependent transport system permease family.</text>
</comment>
<organism evidence="9 10">
    <name type="scientific">Periweissella fabalis</name>
    <dbReference type="NCBI Taxonomy" id="1070421"/>
    <lineage>
        <taxon>Bacteria</taxon>
        <taxon>Bacillati</taxon>
        <taxon>Bacillota</taxon>
        <taxon>Bacilli</taxon>
        <taxon>Lactobacillales</taxon>
        <taxon>Lactobacillaceae</taxon>
        <taxon>Periweissella</taxon>
    </lineage>
</organism>
<dbReference type="CDD" id="cd06261">
    <property type="entry name" value="TM_PBP2"/>
    <property type="match status" value="1"/>
</dbReference>
<name>A0A7X6N5P0_9LACO</name>
<dbReference type="Gene3D" id="1.10.3720.10">
    <property type="entry name" value="MetI-like"/>
    <property type="match status" value="1"/>
</dbReference>
<dbReference type="InterPro" id="IPR035906">
    <property type="entry name" value="MetI-like_sf"/>
</dbReference>
<comment type="subcellular location">
    <subcellularLocation>
        <location evidence="1 7">Cell membrane</location>
        <topology evidence="1 7">Multi-pass membrane protein</topology>
    </subcellularLocation>
</comment>
<dbReference type="EMBL" id="JAAXPN010000006">
    <property type="protein sequence ID" value="NKZ24430.1"/>
    <property type="molecule type" value="Genomic_DNA"/>
</dbReference>
<dbReference type="PANTHER" id="PTHR43744">
    <property type="entry name" value="ABC TRANSPORTER PERMEASE PROTEIN MG189-RELATED-RELATED"/>
    <property type="match status" value="1"/>
</dbReference>
<feature type="transmembrane region" description="Helical" evidence="7">
    <location>
        <begin position="12"/>
        <end position="36"/>
    </location>
</feature>
<dbReference type="PANTHER" id="PTHR43744:SF8">
    <property type="entry name" value="SN-GLYCEROL-3-PHOSPHATE TRANSPORT SYSTEM PERMEASE PROTEIN UGPE"/>
    <property type="match status" value="1"/>
</dbReference>
<dbReference type="GO" id="GO:0055085">
    <property type="term" value="P:transmembrane transport"/>
    <property type="evidence" value="ECO:0007669"/>
    <property type="project" value="InterPro"/>
</dbReference>
<dbReference type="Pfam" id="PF00528">
    <property type="entry name" value="BPD_transp_1"/>
    <property type="match status" value="1"/>
</dbReference>
<dbReference type="AlphaFoldDB" id="A0A7X6N5P0"/>
<dbReference type="InterPro" id="IPR000515">
    <property type="entry name" value="MetI-like"/>
</dbReference>
<dbReference type="GO" id="GO:0005886">
    <property type="term" value="C:plasma membrane"/>
    <property type="evidence" value="ECO:0007669"/>
    <property type="project" value="UniProtKB-SubCell"/>
</dbReference>
<feature type="transmembrane region" description="Helical" evidence="7">
    <location>
        <begin position="191"/>
        <end position="209"/>
    </location>
</feature>
<gene>
    <name evidence="9" type="ORF">HF964_06410</name>
</gene>
<evidence type="ECO:0000256" key="5">
    <source>
        <dbReference type="ARBA" id="ARBA00022989"/>
    </source>
</evidence>
<evidence type="ECO:0000256" key="6">
    <source>
        <dbReference type="ARBA" id="ARBA00023136"/>
    </source>
</evidence>
<reference evidence="9 10" key="1">
    <citation type="submission" date="2020-04" db="EMBL/GenBank/DDBJ databases">
        <title>MicrobeNet Type strains.</title>
        <authorList>
            <person name="Nicholson A.C."/>
        </authorList>
    </citation>
    <scope>NUCLEOTIDE SEQUENCE [LARGE SCALE GENOMIC DNA]</scope>
    <source>
        <strain evidence="9 10">CCUG 61472</strain>
    </source>
</reference>
<evidence type="ECO:0000259" key="8">
    <source>
        <dbReference type="PROSITE" id="PS50928"/>
    </source>
</evidence>
<keyword evidence="6 7" id="KW-0472">Membrane</keyword>
<feature type="domain" description="ABC transmembrane type-1" evidence="8">
    <location>
        <begin position="69"/>
        <end position="259"/>
    </location>
</feature>
<feature type="transmembrane region" description="Helical" evidence="7">
    <location>
        <begin position="74"/>
        <end position="97"/>
    </location>
</feature>
<keyword evidence="5 7" id="KW-1133">Transmembrane helix</keyword>
<comment type="caution">
    <text evidence="9">The sequence shown here is derived from an EMBL/GenBank/DDBJ whole genome shotgun (WGS) entry which is preliminary data.</text>
</comment>
<dbReference type="RefSeq" id="WP_168722227.1">
    <property type="nucleotide sequence ID" value="NZ_JAAXPN010000006.1"/>
</dbReference>
<keyword evidence="2 7" id="KW-0813">Transport</keyword>
<dbReference type="SUPFAM" id="SSF161098">
    <property type="entry name" value="MetI-like"/>
    <property type="match status" value="1"/>
</dbReference>
<evidence type="ECO:0000256" key="7">
    <source>
        <dbReference type="RuleBase" id="RU363032"/>
    </source>
</evidence>
<keyword evidence="4 7" id="KW-0812">Transmembrane</keyword>
<keyword evidence="10" id="KW-1185">Reference proteome</keyword>
<dbReference type="PROSITE" id="PS50928">
    <property type="entry name" value="ABC_TM1"/>
    <property type="match status" value="1"/>
</dbReference>
<proteinExistence type="inferred from homology"/>
<evidence type="ECO:0000256" key="4">
    <source>
        <dbReference type="ARBA" id="ARBA00022692"/>
    </source>
</evidence>
<dbReference type="Proteomes" id="UP000549765">
    <property type="component" value="Unassembled WGS sequence"/>
</dbReference>
<feature type="transmembrane region" description="Helical" evidence="7">
    <location>
        <begin position="137"/>
        <end position="154"/>
    </location>
</feature>
<evidence type="ECO:0000256" key="2">
    <source>
        <dbReference type="ARBA" id="ARBA00022448"/>
    </source>
</evidence>
<feature type="transmembrane region" description="Helical" evidence="7">
    <location>
        <begin position="104"/>
        <end position="125"/>
    </location>
</feature>
<accession>A0A7X6N5P0</accession>
<evidence type="ECO:0000313" key="9">
    <source>
        <dbReference type="EMBL" id="NKZ24430.1"/>
    </source>
</evidence>